<protein>
    <submittedName>
        <fullName evidence="1">VWA domain-containing protein</fullName>
    </submittedName>
</protein>
<evidence type="ECO:0000313" key="2">
    <source>
        <dbReference type="Proteomes" id="UP000703674"/>
    </source>
</evidence>
<keyword evidence="2" id="KW-1185">Reference proteome</keyword>
<feature type="non-terminal residue" evidence="1">
    <location>
        <position position="1"/>
    </location>
</feature>
<proteinExistence type="predicted"/>
<comment type="caution">
    <text evidence="1">The sequence shown here is derived from an EMBL/GenBank/DDBJ whole genome shotgun (WGS) entry which is preliminary data.</text>
</comment>
<dbReference type="Proteomes" id="UP000703674">
    <property type="component" value="Unassembled WGS sequence"/>
</dbReference>
<reference evidence="1 2" key="1">
    <citation type="submission" date="2020-03" db="EMBL/GenBank/DDBJ databases">
        <title>Salinimicrobium sp. nov, isolated from SCS.</title>
        <authorList>
            <person name="Cao W.R."/>
        </authorList>
    </citation>
    <scope>NUCLEOTIDE SEQUENCE [LARGE SCALE GENOMIC DNA]</scope>
    <source>
        <strain evidence="2">J15B91</strain>
    </source>
</reference>
<name>A0ABX1D5F2_9FLAO</name>
<accession>A0ABX1D5F2</accession>
<sequence>PSVFKDLSTVFEGQTAPIILITDGNQTVGEEFTYAAQRFRQPVIPVVVGDTAKYQDLNISRVNVNKYAFLNNRFPVEVMVNYSGNSSAESTLQIFSGNTVVYSKALKFSP</sequence>
<organism evidence="1 2">
    <name type="scientific">Salinimicrobium oceani</name>
    <dbReference type="NCBI Taxonomy" id="2722702"/>
    <lineage>
        <taxon>Bacteria</taxon>
        <taxon>Pseudomonadati</taxon>
        <taxon>Bacteroidota</taxon>
        <taxon>Flavobacteriia</taxon>
        <taxon>Flavobacteriales</taxon>
        <taxon>Flavobacteriaceae</taxon>
        <taxon>Salinimicrobium</taxon>
    </lineage>
</organism>
<feature type="non-terminal residue" evidence="1">
    <location>
        <position position="110"/>
    </location>
</feature>
<gene>
    <name evidence="1" type="ORF">HC175_21850</name>
</gene>
<dbReference type="EMBL" id="JAAVJR010001286">
    <property type="protein sequence ID" value="NJW55560.1"/>
    <property type="molecule type" value="Genomic_DNA"/>
</dbReference>
<evidence type="ECO:0000313" key="1">
    <source>
        <dbReference type="EMBL" id="NJW55560.1"/>
    </source>
</evidence>